<proteinExistence type="inferred from homology"/>
<dbReference type="AlphaFoldDB" id="A0A5D4T0Z6"/>
<dbReference type="CDD" id="cd01146">
    <property type="entry name" value="FhuD"/>
    <property type="match status" value="1"/>
</dbReference>
<feature type="chain" id="PRO_5022733854" evidence="6">
    <location>
        <begin position="31"/>
        <end position="332"/>
    </location>
</feature>
<dbReference type="InterPro" id="IPR051313">
    <property type="entry name" value="Bact_iron-sidero_bind"/>
</dbReference>
<comment type="subcellular location">
    <subcellularLocation>
        <location evidence="1">Cell membrane</location>
        <topology evidence="1">Lipid-anchor</topology>
    </subcellularLocation>
</comment>
<dbReference type="InterPro" id="IPR002491">
    <property type="entry name" value="ABC_transptr_periplasmic_BD"/>
</dbReference>
<protein>
    <submittedName>
        <fullName evidence="8">Iron-siderophore ABC transporter substrate-binding protein</fullName>
    </submittedName>
</protein>
<feature type="region of interest" description="Disordered" evidence="5">
    <location>
        <begin position="29"/>
        <end position="50"/>
    </location>
</feature>
<evidence type="ECO:0000256" key="3">
    <source>
        <dbReference type="ARBA" id="ARBA00022448"/>
    </source>
</evidence>
<name>A0A5D4T0Z6_9BACI</name>
<evidence type="ECO:0000313" key="9">
    <source>
        <dbReference type="Proteomes" id="UP000324517"/>
    </source>
</evidence>
<reference evidence="8 9" key="1">
    <citation type="submission" date="2019-08" db="EMBL/GenBank/DDBJ databases">
        <title>Bacillus genomes from the desert of Cuatro Cienegas, Coahuila.</title>
        <authorList>
            <person name="Olmedo-Alvarez G."/>
        </authorList>
    </citation>
    <scope>NUCLEOTIDE SEQUENCE [LARGE SCALE GENOMIC DNA]</scope>
    <source>
        <strain evidence="8 9">CH98b_3T</strain>
    </source>
</reference>
<dbReference type="SUPFAM" id="SSF53807">
    <property type="entry name" value="Helical backbone' metal receptor"/>
    <property type="match status" value="1"/>
</dbReference>
<evidence type="ECO:0000256" key="1">
    <source>
        <dbReference type="ARBA" id="ARBA00004193"/>
    </source>
</evidence>
<evidence type="ECO:0000313" key="8">
    <source>
        <dbReference type="EMBL" id="TYS68631.1"/>
    </source>
</evidence>
<dbReference type="PANTHER" id="PTHR30532">
    <property type="entry name" value="IRON III DICITRATE-BINDING PERIPLASMIC PROTEIN"/>
    <property type="match status" value="1"/>
</dbReference>
<dbReference type="OrthoDB" id="9793175at2"/>
<organism evidence="8 9">
    <name type="scientific">Sutcliffiella horikoshii</name>
    <dbReference type="NCBI Taxonomy" id="79883"/>
    <lineage>
        <taxon>Bacteria</taxon>
        <taxon>Bacillati</taxon>
        <taxon>Bacillota</taxon>
        <taxon>Bacilli</taxon>
        <taxon>Bacillales</taxon>
        <taxon>Bacillaceae</taxon>
        <taxon>Sutcliffiella</taxon>
    </lineage>
</organism>
<dbReference type="GO" id="GO:1901678">
    <property type="term" value="P:iron coordination entity transport"/>
    <property type="evidence" value="ECO:0007669"/>
    <property type="project" value="UniProtKB-ARBA"/>
</dbReference>
<dbReference type="Proteomes" id="UP000324517">
    <property type="component" value="Unassembled WGS sequence"/>
</dbReference>
<accession>A0A5D4T0Z6</accession>
<dbReference type="GO" id="GO:0030288">
    <property type="term" value="C:outer membrane-bounded periplasmic space"/>
    <property type="evidence" value="ECO:0007669"/>
    <property type="project" value="TreeGrafter"/>
</dbReference>
<evidence type="ECO:0000256" key="6">
    <source>
        <dbReference type="SAM" id="SignalP"/>
    </source>
</evidence>
<feature type="compositionally biased region" description="Low complexity" evidence="5">
    <location>
        <begin position="29"/>
        <end position="38"/>
    </location>
</feature>
<keyword evidence="4 6" id="KW-0732">Signal</keyword>
<evidence type="ECO:0000256" key="2">
    <source>
        <dbReference type="ARBA" id="ARBA00008814"/>
    </source>
</evidence>
<evidence type="ECO:0000259" key="7">
    <source>
        <dbReference type="PROSITE" id="PS50983"/>
    </source>
</evidence>
<feature type="signal peptide" evidence="6">
    <location>
        <begin position="1"/>
        <end position="30"/>
    </location>
</feature>
<dbReference type="GO" id="GO:0005886">
    <property type="term" value="C:plasma membrane"/>
    <property type="evidence" value="ECO:0007669"/>
    <property type="project" value="UniProtKB-SubCell"/>
</dbReference>
<gene>
    <name evidence="8" type="ORF">FZC75_18235</name>
</gene>
<dbReference type="EMBL" id="VTET01000010">
    <property type="protein sequence ID" value="TYS68631.1"/>
    <property type="molecule type" value="Genomic_DNA"/>
</dbReference>
<comment type="caution">
    <text evidence="8">The sequence shown here is derived from an EMBL/GenBank/DDBJ whole genome shotgun (WGS) entry which is preliminary data.</text>
</comment>
<evidence type="ECO:0000256" key="4">
    <source>
        <dbReference type="ARBA" id="ARBA00022729"/>
    </source>
</evidence>
<evidence type="ECO:0000256" key="5">
    <source>
        <dbReference type="SAM" id="MobiDB-lite"/>
    </source>
</evidence>
<dbReference type="RefSeq" id="WP_148980300.1">
    <property type="nucleotide sequence ID" value="NZ_JBNILM010000010.1"/>
</dbReference>
<dbReference type="PROSITE" id="PS50983">
    <property type="entry name" value="FE_B12_PBP"/>
    <property type="match status" value="1"/>
</dbReference>
<dbReference type="Gene3D" id="3.40.50.1980">
    <property type="entry name" value="Nitrogenase molybdenum iron protein domain"/>
    <property type="match status" value="2"/>
</dbReference>
<dbReference type="PANTHER" id="PTHR30532:SF21">
    <property type="entry name" value="SIDEROPHORE-BINDING LIPOPROTEIN YFIY-RELATED"/>
    <property type="match status" value="1"/>
</dbReference>
<comment type="similarity">
    <text evidence="2">Belongs to the bacterial solute-binding protein 8 family.</text>
</comment>
<feature type="compositionally biased region" description="Basic and acidic residues" evidence="5">
    <location>
        <begin position="39"/>
        <end position="50"/>
    </location>
</feature>
<sequence>MRKNKGFIQLLLTFSILALILAGCGANNTASNNGTGENSSKDNDAVKTEESTEYTVQHAMGETTIEDTPKKVVVLTNEGTEAVLELGVTPVGAASPGVGTEWYAHIKEQMEGVTELGEETAPNLETIASLQPDLIIGNKIRHEEIFEQLEAIAPTVFSEDLAGDWKQNFELYAKALNKEAEGKEAMAKYDKHVEEVKGKLSDKLDMEVSVVRFLPTTVRIYQKDTFAGTILSDLGFARPEAQDKENFMEVITEEQMSSMDGDVMFYFNADYDEEKGGTKMQEAWMQHPLYEKLNVAQTDSAYKVDEIIWNLSGGIKAANLLLEDIVKYMEEM</sequence>
<dbReference type="PROSITE" id="PS51257">
    <property type="entry name" value="PROKAR_LIPOPROTEIN"/>
    <property type="match status" value="1"/>
</dbReference>
<feature type="domain" description="Fe/B12 periplasmic-binding" evidence="7">
    <location>
        <begin position="71"/>
        <end position="332"/>
    </location>
</feature>
<keyword evidence="3" id="KW-0813">Transport</keyword>
<dbReference type="Pfam" id="PF01497">
    <property type="entry name" value="Peripla_BP_2"/>
    <property type="match status" value="1"/>
</dbReference>